<accession>A0A2I2L4S0</accession>
<organism evidence="1">
    <name type="scientific">Orpheovirus IHUMI-LCC2</name>
    <dbReference type="NCBI Taxonomy" id="2023057"/>
    <lineage>
        <taxon>Viruses</taxon>
        <taxon>Varidnaviria</taxon>
        <taxon>Bamfordvirae</taxon>
        <taxon>Nucleocytoviricota</taxon>
        <taxon>Megaviricetes</taxon>
        <taxon>Pimascovirales</taxon>
        <taxon>Ocovirineae</taxon>
        <taxon>Orpheoviridae</taxon>
        <taxon>Alphaorpheovirus</taxon>
        <taxon>Alphaorpheovirus massiliense</taxon>
    </lineage>
</organism>
<dbReference type="Proteomes" id="UP000236316">
    <property type="component" value="Segment"/>
</dbReference>
<dbReference type="GeneID" id="35382463"/>
<gene>
    <name evidence="1" type="ORF">ORPV_651</name>
</gene>
<protein>
    <submittedName>
        <fullName evidence="1">Uncharacterized protein</fullName>
    </submittedName>
</protein>
<reference evidence="1" key="1">
    <citation type="submission" date="2017-08" db="EMBL/GenBank/DDBJ databases">
        <authorList>
            <consortium name="Urmite Genomes"/>
        </authorList>
    </citation>
    <scope>NUCLEOTIDE SEQUENCE [LARGE SCALE GENOMIC DNA]</scope>
    <source>
        <strain evidence="1">IHUMI-LCC2</strain>
    </source>
</reference>
<dbReference type="KEGG" id="vg:35382463"/>
<name>A0A2I2L4S0_9VIRU</name>
<keyword evidence="2" id="KW-1185">Reference proteome</keyword>
<dbReference type="EMBL" id="LT906555">
    <property type="protein sequence ID" value="SNW62555.1"/>
    <property type="molecule type" value="Genomic_DNA"/>
</dbReference>
<evidence type="ECO:0000313" key="2">
    <source>
        <dbReference type="Proteomes" id="UP000236316"/>
    </source>
</evidence>
<evidence type="ECO:0000313" key="1">
    <source>
        <dbReference type="EMBL" id="SNW62555.1"/>
    </source>
</evidence>
<sequence>MEDIDCILHIVSLIKNIKTIYYISFINKKVYDDVRKPYYKRKIIENFIPYDNIIEYYLSLSFVEMLKLLKKTKIRGLFVGYVGYCCDWTSFGDIIVFDDIKHLVDNLHSIMPKVNNNYYHERDYYCDNDDGHDDDNILSPVFSISMLDSDLTVQPIMDYYFGHGSVEYGDRIISKRYKLNVNKLCIKWKRFKLKFKIKEEEEEEIHNLSYEFGCLDPFKLLCSEPYVDPEEQRVTYNGITYRYDHDSNNNNNNIDHIKMNTIKDVVSKYLLADIKL</sequence>
<dbReference type="RefSeq" id="YP_009448857.1">
    <property type="nucleotide sequence ID" value="NC_036594.1"/>
</dbReference>
<proteinExistence type="predicted"/>